<keyword evidence="2" id="KW-0812">Transmembrane</keyword>
<accession>A0ABR1Z4C2</accession>
<feature type="transmembrane region" description="Helical" evidence="2">
    <location>
        <begin position="21"/>
        <end position="46"/>
    </location>
</feature>
<dbReference type="Proteomes" id="UP001492380">
    <property type="component" value="Unassembled WGS sequence"/>
</dbReference>
<feature type="compositionally biased region" description="Basic residues" evidence="1">
    <location>
        <begin position="67"/>
        <end position="78"/>
    </location>
</feature>
<reference evidence="3 4" key="1">
    <citation type="submission" date="2024-04" db="EMBL/GenBank/DDBJ databases">
        <title>Phyllosticta paracitricarpa is synonymous to the EU quarantine fungus P. citricarpa based on phylogenomic analyses.</title>
        <authorList>
            <consortium name="Lawrence Berkeley National Laboratory"/>
            <person name="Van Ingen-Buijs V.A."/>
            <person name="Van Westerhoven A.C."/>
            <person name="Haridas S."/>
            <person name="Skiadas P."/>
            <person name="Martin F."/>
            <person name="Groenewald J.Z."/>
            <person name="Crous P.W."/>
            <person name="Seidl M.F."/>
        </authorList>
    </citation>
    <scope>NUCLEOTIDE SEQUENCE [LARGE SCALE GENOMIC DNA]</scope>
    <source>
        <strain evidence="3 4">CBS 123374</strain>
    </source>
</reference>
<evidence type="ECO:0000313" key="3">
    <source>
        <dbReference type="EMBL" id="KAK8246891.1"/>
    </source>
</evidence>
<name>A0ABR1Z4C2_9PEZI</name>
<dbReference type="EMBL" id="JBBWRZ010000001">
    <property type="protein sequence ID" value="KAK8246891.1"/>
    <property type="molecule type" value="Genomic_DNA"/>
</dbReference>
<feature type="region of interest" description="Disordered" evidence="1">
    <location>
        <begin position="48"/>
        <end position="78"/>
    </location>
</feature>
<keyword evidence="4" id="KW-1185">Reference proteome</keyword>
<sequence>MPCCMHALPIARSKRKRLKRLISFLPTYATTIALNIHSAVVCHASLQSPSSPAHLSYLPHPHSPNCPRKRVRHLTSRQ</sequence>
<evidence type="ECO:0000313" key="4">
    <source>
        <dbReference type="Proteomes" id="UP001492380"/>
    </source>
</evidence>
<evidence type="ECO:0000256" key="2">
    <source>
        <dbReference type="SAM" id="Phobius"/>
    </source>
</evidence>
<organism evidence="3 4">
    <name type="scientific">Phyllosticta capitalensis</name>
    <dbReference type="NCBI Taxonomy" id="121624"/>
    <lineage>
        <taxon>Eukaryota</taxon>
        <taxon>Fungi</taxon>
        <taxon>Dikarya</taxon>
        <taxon>Ascomycota</taxon>
        <taxon>Pezizomycotina</taxon>
        <taxon>Dothideomycetes</taxon>
        <taxon>Dothideomycetes incertae sedis</taxon>
        <taxon>Botryosphaeriales</taxon>
        <taxon>Phyllostictaceae</taxon>
        <taxon>Phyllosticta</taxon>
    </lineage>
</organism>
<keyword evidence="2" id="KW-0472">Membrane</keyword>
<protein>
    <submittedName>
        <fullName evidence="3">Uncharacterized protein</fullName>
    </submittedName>
</protein>
<gene>
    <name evidence="3" type="ORF">HDK90DRAFT_473013</name>
</gene>
<keyword evidence="2" id="KW-1133">Transmembrane helix</keyword>
<proteinExistence type="predicted"/>
<comment type="caution">
    <text evidence="3">The sequence shown here is derived from an EMBL/GenBank/DDBJ whole genome shotgun (WGS) entry which is preliminary data.</text>
</comment>
<evidence type="ECO:0000256" key="1">
    <source>
        <dbReference type="SAM" id="MobiDB-lite"/>
    </source>
</evidence>